<dbReference type="SUPFAM" id="SSF48113">
    <property type="entry name" value="Heme-dependent peroxidases"/>
    <property type="match status" value="1"/>
</dbReference>
<dbReference type="EMBL" id="JH819016">
    <property type="protein sequence ID" value="EKC40014.1"/>
    <property type="molecule type" value="Genomic_DNA"/>
</dbReference>
<dbReference type="Gene3D" id="1.10.640.10">
    <property type="entry name" value="Haem peroxidase domain superfamily, animal type"/>
    <property type="match status" value="1"/>
</dbReference>
<keyword evidence="4" id="KW-0325">Glycoprotein</keyword>
<protein>
    <submittedName>
        <fullName evidence="5">Myeloperoxidase</fullName>
    </submittedName>
</protein>
<evidence type="ECO:0000256" key="2">
    <source>
        <dbReference type="ARBA" id="ARBA00022525"/>
    </source>
</evidence>
<gene>
    <name evidence="5" type="ORF">CGI_10013483</name>
</gene>
<accession>K1R8R7</accession>
<sequence length="582" mass="65459">MLFKIFVLFESSNNSIDTAILLPDVTVLSTKYDRAAMTPELRHVWRILVFIVAVLGIQGSKTPEICGPAPPEVTCDPLYKYRNVDGSCNNLKHPAWGQSKTKQHRFLPPRYDDGCQSPRQTGYDHLPLPSPRDVSNILFQNRNSTTTHDPKLNILHMSFGQFLDHDLVLTPVTGGLLSCCGEHIDRPECIPIHIPSQDPFFTNSCMPLSRSAWTYVELGHNCKHFTCCREQINDVTSFIDASNVYGSSEQKARALRTFQNGTLRDRNGGLPDGGTSKCVFNDVTTDYCQDAGDVRVNVVPNLGSVHLLFLRYHNYIAGQIATLNPSWDDETLHQETRAIVTAILQHVVYKEYLPLVVGDEVMAEYGLNPSPAGYNTVYDEDINLSTRNAFAAAAFRFGHSQVTNHQKHYNKTYFEIASLNIEDTYHSPHFCVYNGGTSSEGILRWQLAEQAAKSDRVFESGVRDRLFREPDGTSLDLPAINVQRGRDHGLPPYIKWREFCGLSVNLSDHSYIEKLDLKNVYRDIRDIDLYAGAMTELPVPGGIVGPTFACLIARQFLINPTVNCSSLIHPYWTPWREKAKTS</sequence>
<proteinExistence type="predicted"/>
<evidence type="ECO:0000256" key="4">
    <source>
        <dbReference type="ARBA" id="ARBA00023180"/>
    </source>
</evidence>
<keyword evidence="3" id="KW-0732">Signal</keyword>
<dbReference type="HOGENOM" id="CLU_006087_2_2_1"/>
<dbReference type="InParanoid" id="K1R8R7"/>
<reference evidence="5" key="1">
    <citation type="journal article" date="2012" name="Nature">
        <title>The oyster genome reveals stress adaptation and complexity of shell formation.</title>
        <authorList>
            <person name="Zhang G."/>
            <person name="Fang X."/>
            <person name="Guo X."/>
            <person name="Li L."/>
            <person name="Luo R."/>
            <person name="Xu F."/>
            <person name="Yang P."/>
            <person name="Zhang L."/>
            <person name="Wang X."/>
            <person name="Qi H."/>
            <person name="Xiong Z."/>
            <person name="Que H."/>
            <person name="Xie Y."/>
            <person name="Holland P.W."/>
            <person name="Paps J."/>
            <person name="Zhu Y."/>
            <person name="Wu F."/>
            <person name="Chen Y."/>
            <person name="Wang J."/>
            <person name="Peng C."/>
            <person name="Meng J."/>
            <person name="Yang L."/>
            <person name="Liu J."/>
            <person name="Wen B."/>
            <person name="Zhang N."/>
            <person name="Huang Z."/>
            <person name="Zhu Q."/>
            <person name="Feng Y."/>
            <person name="Mount A."/>
            <person name="Hedgecock D."/>
            <person name="Xu Z."/>
            <person name="Liu Y."/>
            <person name="Domazet-Loso T."/>
            <person name="Du Y."/>
            <person name="Sun X."/>
            <person name="Zhang S."/>
            <person name="Liu B."/>
            <person name="Cheng P."/>
            <person name="Jiang X."/>
            <person name="Li J."/>
            <person name="Fan D."/>
            <person name="Wang W."/>
            <person name="Fu W."/>
            <person name="Wang T."/>
            <person name="Wang B."/>
            <person name="Zhang J."/>
            <person name="Peng Z."/>
            <person name="Li Y."/>
            <person name="Li N."/>
            <person name="Wang J."/>
            <person name="Chen M."/>
            <person name="He Y."/>
            <person name="Tan F."/>
            <person name="Song X."/>
            <person name="Zheng Q."/>
            <person name="Huang R."/>
            <person name="Yang H."/>
            <person name="Du X."/>
            <person name="Chen L."/>
            <person name="Yang M."/>
            <person name="Gaffney P.M."/>
            <person name="Wang S."/>
            <person name="Luo L."/>
            <person name="She Z."/>
            <person name="Ming Y."/>
            <person name="Huang W."/>
            <person name="Zhang S."/>
            <person name="Huang B."/>
            <person name="Zhang Y."/>
            <person name="Qu T."/>
            <person name="Ni P."/>
            <person name="Miao G."/>
            <person name="Wang J."/>
            <person name="Wang Q."/>
            <person name="Steinberg C.E."/>
            <person name="Wang H."/>
            <person name="Li N."/>
            <person name="Qian L."/>
            <person name="Zhang G."/>
            <person name="Li Y."/>
            <person name="Yang H."/>
            <person name="Liu X."/>
            <person name="Wang J."/>
            <person name="Yin Y."/>
            <person name="Wang J."/>
        </authorList>
    </citation>
    <scope>NUCLEOTIDE SEQUENCE [LARGE SCALE GENOMIC DNA]</scope>
    <source>
        <strain evidence="5">05x7-T-G4-1.051#20</strain>
    </source>
</reference>
<keyword evidence="2" id="KW-0964">Secreted</keyword>
<evidence type="ECO:0000313" key="5">
    <source>
        <dbReference type="EMBL" id="EKC40014.1"/>
    </source>
</evidence>
<dbReference type="PANTHER" id="PTHR11475">
    <property type="entry name" value="OXIDASE/PEROXIDASE"/>
    <property type="match status" value="1"/>
</dbReference>
<keyword evidence="5" id="KW-0560">Oxidoreductase</keyword>
<dbReference type="GO" id="GO:0020037">
    <property type="term" value="F:heme binding"/>
    <property type="evidence" value="ECO:0007669"/>
    <property type="project" value="InterPro"/>
</dbReference>
<dbReference type="GO" id="GO:0004601">
    <property type="term" value="F:peroxidase activity"/>
    <property type="evidence" value="ECO:0007669"/>
    <property type="project" value="UniProtKB-KW"/>
</dbReference>
<dbReference type="InterPro" id="IPR019791">
    <property type="entry name" value="Haem_peroxidase_animal"/>
</dbReference>
<name>K1R8R7_MAGGI</name>
<dbReference type="PANTHER" id="PTHR11475:SF4">
    <property type="entry name" value="CHORION PEROXIDASE"/>
    <property type="match status" value="1"/>
</dbReference>
<dbReference type="InterPro" id="IPR037120">
    <property type="entry name" value="Haem_peroxidase_sf_animal"/>
</dbReference>
<organism evidence="5">
    <name type="scientific">Magallana gigas</name>
    <name type="common">Pacific oyster</name>
    <name type="synonym">Crassostrea gigas</name>
    <dbReference type="NCBI Taxonomy" id="29159"/>
    <lineage>
        <taxon>Eukaryota</taxon>
        <taxon>Metazoa</taxon>
        <taxon>Spiralia</taxon>
        <taxon>Lophotrochozoa</taxon>
        <taxon>Mollusca</taxon>
        <taxon>Bivalvia</taxon>
        <taxon>Autobranchia</taxon>
        <taxon>Pteriomorphia</taxon>
        <taxon>Ostreida</taxon>
        <taxon>Ostreoidea</taxon>
        <taxon>Ostreidae</taxon>
        <taxon>Magallana</taxon>
    </lineage>
</organism>
<dbReference type="InterPro" id="IPR010255">
    <property type="entry name" value="Haem_peroxidase_sf"/>
</dbReference>
<dbReference type="GO" id="GO:0006979">
    <property type="term" value="P:response to oxidative stress"/>
    <property type="evidence" value="ECO:0007669"/>
    <property type="project" value="InterPro"/>
</dbReference>
<dbReference type="Pfam" id="PF03098">
    <property type="entry name" value="An_peroxidase"/>
    <property type="match status" value="1"/>
</dbReference>
<dbReference type="PRINTS" id="PR00457">
    <property type="entry name" value="ANPEROXIDASE"/>
</dbReference>
<dbReference type="AlphaFoldDB" id="K1R8R7"/>
<keyword evidence="5" id="KW-0575">Peroxidase</keyword>
<dbReference type="FunFam" id="1.10.640.10:FF:000003">
    <property type="entry name" value="chorion peroxidase"/>
    <property type="match status" value="1"/>
</dbReference>
<evidence type="ECO:0000256" key="3">
    <source>
        <dbReference type="ARBA" id="ARBA00022729"/>
    </source>
</evidence>
<dbReference type="GO" id="GO:0005576">
    <property type="term" value="C:extracellular region"/>
    <property type="evidence" value="ECO:0007669"/>
    <property type="project" value="UniProtKB-SubCell"/>
</dbReference>
<dbReference type="PROSITE" id="PS50292">
    <property type="entry name" value="PEROXIDASE_3"/>
    <property type="match status" value="1"/>
</dbReference>
<evidence type="ECO:0000256" key="1">
    <source>
        <dbReference type="ARBA" id="ARBA00004613"/>
    </source>
</evidence>
<comment type="subcellular location">
    <subcellularLocation>
        <location evidence="1">Secreted</location>
    </subcellularLocation>
</comment>